<dbReference type="AlphaFoldDB" id="A0A2T1E2F1"/>
<gene>
    <name evidence="2" type="ORF">C7B82_18210</name>
</gene>
<evidence type="ECO:0008006" key="4">
    <source>
        <dbReference type="Google" id="ProtNLM"/>
    </source>
</evidence>
<proteinExistence type="predicted"/>
<dbReference type="OrthoDB" id="453133at2"/>
<dbReference type="EMBL" id="PVWK01000099">
    <property type="protein sequence ID" value="PSB26794.1"/>
    <property type="molecule type" value="Genomic_DNA"/>
</dbReference>
<name>A0A2T1E2F1_9CYAN</name>
<accession>A0A2T1E2F1</accession>
<sequence>MGWLEKLLLFFLCLPLSSSLCSASTTETPIAPASNKENQRLFQAASLASMTSVQPIPSGRRPHIKASVSPRPLTTAALSFNSQQFDQQLQRYLRFLAQAGQPDILIVGSSRALQGIDPIVLQQTLSGRGHPKLKIFNFGINGATAQLVDLLLRQILTPDQLPRLIVWGDGVRAFNSGRIDITYNRAIASQGYQLLEFGIRPTLLTESLPIVQSCAAFSLNLVADKSIHQPKSFTIAPSLEPPSKRPHLCWEALKLLLAPESGARLEALTLAKRQEAVGFQAASEQFNPKQYFQRYPQVQGQYDADYRNFTLDGKQTEAFANVVKFAKTHQIPLVFVNLPLTQTYLDEMRTVNEQQFRAYLQRFARSQALSVYDFSQRWPHQNDYFTDPSHLNRYGAAAVATELGKSLLVPKVRP</sequence>
<evidence type="ECO:0000313" key="2">
    <source>
        <dbReference type="EMBL" id="PSB26794.1"/>
    </source>
</evidence>
<keyword evidence="1" id="KW-0732">Signal</keyword>
<feature type="signal peptide" evidence="1">
    <location>
        <begin position="1"/>
        <end position="23"/>
    </location>
</feature>
<keyword evidence="3" id="KW-1185">Reference proteome</keyword>
<dbReference type="RefSeq" id="WP_106257709.1">
    <property type="nucleotide sequence ID" value="NZ_CAWNSW010000139.1"/>
</dbReference>
<dbReference type="Proteomes" id="UP000239576">
    <property type="component" value="Unassembled WGS sequence"/>
</dbReference>
<protein>
    <recommendedName>
        <fullName evidence="4">DUF1574 domain-containing protein</fullName>
    </recommendedName>
</protein>
<comment type="caution">
    <text evidence="2">The sequence shown here is derived from an EMBL/GenBank/DDBJ whole genome shotgun (WGS) entry which is preliminary data.</text>
</comment>
<feature type="chain" id="PRO_5015474549" description="DUF1574 domain-containing protein" evidence="1">
    <location>
        <begin position="24"/>
        <end position="414"/>
    </location>
</feature>
<reference evidence="3" key="1">
    <citation type="submission" date="2018-02" db="EMBL/GenBank/DDBJ databases">
        <authorList>
            <person name="Moore K."/>
            <person name="Momper L."/>
        </authorList>
    </citation>
    <scope>NUCLEOTIDE SEQUENCE [LARGE SCALE GENOMIC DNA]</scope>
    <source>
        <strain evidence="3">ULC18</strain>
    </source>
</reference>
<dbReference type="SUPFAM" id="SSF52266">
    <property type="entry name" value="SGNH hydrolase"/>
    <property type="match status" value="1"/>
</dbReference>
<organism evidence="2 3">
    <name type="scientific">Stenomitos frigidus ULC18</name>
    <dbReference type="NCBI Taxonomy" id="2107698"/>
    <lineage>
        <taxon>Bacteria</taxon>
        <taxon>Bacillati</taxon>
        <taxon>Cyanobacteriota</taxon>
        <taxon>Cyanophyceae</taxon>
        <taxon>Leptolyngbyales</taxon>
        <taxon>Leptolyngbyaceae</taxon>
        <taxon>Stenomitos</taxon>
    </lineage>
</organism>
<evidence type="ECO:0000256" key="1">
    <source>
        <dbReference type="SAM" id="SignalP"/>
    </source>
</evidence>
<reference evidence="2 3" key="2">
    <citation type="submission" date="2018-03" db="EMBL/GenBank/DDBJ databases">
        <title>The ancient ancestry and fast evolution of plastids.</title>
        <authorList>
            <person name="Moore K.R."/>
            <person name="Magnabosco C."/>
            <person name="Momper L."/>
            <person name="Gold D.A."/>
            <person name="Bosak T."/>
            <person name="Fournier G.P."/>
        </authorList>
    </citation>
    <scope>NUCLEOTIDE SEQUENCE [LARGE SCALE GENOMIC DNA]</scope>
    <source>
        <strain evidence="2 3">ULC18</strain>
    </source>
</reference>
<evidence type="ECO:0000313" key="3">
    <source>
        <dbReference type="Proteomes" id="UP000239576"/>
    </source>
</evidence>